<evidence type="ECO:0000259" key="1">
    <source>
        <dbReference type="PROSITE" id="PS51186"/>
    </source>
</evidence>
<dbReference type="SUPFAM" id="SSF55729">
    <property type="entry name" value="Acyl-CoA N-acyltransferases (Nat)"/>
    <property type="match status" value="1"/>
</dbReference>
<evidence type="ECO:0000313" key="2">
    <source>
        <dbReference type="EMBL" id="GGM59437.1"/>
    </source>
</evidence>
<comment type="caution">
    <text evidence="2">The sequence shown here is derived from an EMBL/GenBank/DDBJ whole genome shotgun (WGS) entry which is preliminary data.</text>
</comment>
<evidence type="ECO:0000313" key="3">
    <source>
        <dbReference type="Proteomes" id="UP000608890"/>
    </source>
</evidence>
<dbReference type="Pfam" id="PF13508">
    <property type="entry name" value="Acetyltransf_7"/>
    <property type="match status" value="1"/>
</dbReference>
<proteinExistence type="predicted"/>
<dbReference type="InterPro" id="IPR000182">
    <property type="entry name" value="GNAT_dom"/>
</dbReference>
<keyword evidence="3" id="KW-1185">Reference proteome</keyword>
<feature type="domain" description="N-acetyltransferase" evidence="1">
    <location>
        <begin position="1"/>
        <end position="118"/>
    </location>
</feature>
<dbReference type="GO" id="GO:0016747">
    <property type="term" value="F:acyltransferase activity, transferring groups other than amino-acyl groups"/>
    <property type="evidence" value="ECO:0007669"/>
    <property type="project" value="InterPro"/>
</dbReference>
<protein>
    <recommendedName>
        <fullName evidence="1">N-acetyltransferase domain-containing protein</fullName>
    </recommendedName>
</protein>
<dbReference type="InterPro" id="IPR052523">
    <property type="entry name" value="Trichothecene_AcTrans"/>
</dbReference>
<dbReference type="PANTHER" id="PTHR42791">
    <property type="entry name" value="GNAT FAMILY ACETYLTRANSFERASE"/>
    <property type="match status" value="1"/>
</dbReference>
<sequence>MAEGCAASSDERRAALDAIAGGHALKFLLLEEMLGAWQPEQPHHYLALLAVDPRRQRQGLGSALLAAHHRRLGQRNLPAYLAATTLRNRRFYRRHGYTTGPSMALPDSGPILWRMWRGTSDGHRRSPGLSARLHRRSL</sequence>
<dbReference type="CDD" id="cd04301">
    <property type="entry name" value="NAT_SF"/>
    <property type="match status" value="1"/>
</dbReference>
<reference evidence="2" key="2">
    <citation type="submission" date="2020-09" db="EMBL/GenBank/DDBJ databases">
        <authorList>
            <person name="Sun Q."/>
            <person name="Zhou Y."/>
        </authorList>
    </citation>
    <scope>NUCLEOTIDE SEQUENCE</scope>
    <source>
        <strain evidence="2">CGMCC 4.7312</strain>
    </source>
</reference>
<dbReference type="PROSITE" id="PS51186">
    <property type="entry name" value="GNAT"/>
    <property type="match status" value="1"/>
</dbReference>
<reference evidence="2" key="1">
    <citation type="journal article" date="2014" name="Int. J. Syst. Evol. Microbiol.">
        <title>Complete genome sequence of Corynebacterium casei LMG S-19264T (=DSM 44701T), isolated from a smear-ripened cheese.</title>
        <authorList>
            <consortium name="US DOE Joint Genome Institute (JGI-PGF)"/>
            <person name="Walter F."/>
            <person name="Albersmeier A."/>
            <person name="Kalinowski J."/>
            <person name="Ruckert C."/>
        </authorList>
    </citation>
    <scope>NUCLEOTIDE SEQUENCE</scope>
    <source>
        <strain evidence="2">CGMCC 4.7312</strain>
    </source>
</reference>
<dbReference type="AlphaFoldDB" id="A0A917U5I6"/>
<accession>A0A917U5I6</accession>
<gene>
    <name evidence="2" type="ORF">GCM10011608_50700</name>
</gene>
<dbReference type="EMBL" id="BMNB01000031">
    <property type="protein sequence ID" value="GGM59437.1"/>
    <property type="molecule type" value="Genomic_DNA"/>
</dbReference>
<dbReference type="Gene3D" id="3.40.630.30">
    <property type="match status" value="1"/>
</dbReference>
<organism evidence="2 3">
    <name type="scientific">Micromonospora sonchi</name>
    <dbReference type="NCBI Taxonomy" id="1763543"/>
    <lineage>
        <taxon>Bacteria</taxon>
        <taxon>Bacillati</taxon>
        <taxon>Actinomycetota</taxon>
        <taxon>Actinomycetes</taxon>
        <taxon>Micromonosporales</taxon>
        <taxon>Micromonosporaceae</taxon>
        <taxon>Micromonospora</taxon>
    </lineage>
</organism>
<dbReference type="PANTHER" id="PTHR42791:SF1">
    <property type="entry name" value="N-ACETYLTRANSFERASE DOMAIN-CONTAINING PROTEIN"/>
    <property type="match status" value="1"/>
</dbReference>
<name>A0A917U5I6_9ACTN</name>
<dbReference type="Proteomes" id="UP000608890">
    <property type="component" value="Unassembled WGS sequence"/>
</dbReference>
<dbReference type="InterPro" id="IPR016181">
    <property type="entry name" value="Acyl_CoA_acyltransferase"/>
</dbReference>